<organism evidence="1">
    <name type="scientific">Tanacetum cinerariifolium</name>
    <name type="common">Dalmatian daisy</name>
    <name type="synonym">Chrysanthemum cinerariifolium</name>
    <dbReference type="NCBI Taxonomy" id="118510"/>
    <lineage>
        <taxon>Eukaryota</taxon>
        <taxon>Viridiplantae</taxon>
        <taxon>Streptophyta</taxon>
        <taxon>Embryophyta</taxon>
        <taxon>Tracheophyta</taxon>
        <taxon>Spermatophyta</taxon>
        <taxon>Magnoliopsida</taxon>
        <taxon>eudicotyledons</taxon>
        <taxon>Gunneridae</taxon>
        <taxon>Pentapetalae</taxon>
        <taxon>asterids</taxon>
        <taxon>campanulids</taxon>
        <taxon>Asterales</taxon>
        <taxon>Asteraceae</taxon>
        <taxon>Asteroideae</taxon>
        <taxon>Anthemideae</taxon>
        <taxon>Anthemidinae</taxon>
        <taxon>Tanacetum</taxon>
    </lineage>
</organism>
<name>A0A699W3J1_TANCI</name>
<proteinExistence type="predicted"/>
<dbReference type="EMBL" id="BKCJ011516799">
    <property type="protein sequence ID" value="GFD39461.1"/>
    <property type="molecule type" value="Genomic_DNA"/>
</dbReference>
<dbReference type="AlphaFoldDB" id="A0A699W3J1"/>
<sequence>ELAKDELVYAIRVRVLLDTPQWLLLSGERLQVYIIGGDDIYKGVAAIYKAKLPPI</sequence>
<gene>
    <name evidence="1" type="ORF">Tci_911430</name>
</gene>
<comment type="caution">
    <text evidence="1">The sequence shown here is derived from an EMBL/GenBank/DDBJ whole genome shotgun (WGS) entry which is preliminary data.</text>
</comment>
<accession>A0A699W3J1</accession>
<evidence type="ECO:0000313" key="1">
    <source>
        <dbReference type="EMBL" id="GFD39461.1"/>
    </source>
</evidence>
<protein>
    <submittedName>
        <fullName evidence="1">Uncharacterized protein</fullName>
    </submittedName>
</protein>
<reference evidence="1" key="1">
    <citation type="journal article" date="2019" name="Sci. Rep.">
        <title>Draft genome of Tanacetum cinerariifolium, the natural source of mosquito coil.</title>
        <authorList>
            <person name="Yamashiro T."/>
            <person name="Shiraishi A."/>
            <person name="Satake H."/>
            <person name="Nakayama K."/>
        </authorList>
    </citation>
    <scope>NUCLEOTIDE SEQUENCE</scope>
</reference>
<feature type="non-terminal residue" evidence="1">
    <location>
        <position position="1"/>
    </location>
</feature>